<dbReference type="Gene3D" id="1.10.10.60">
    <property type="entry name" value="Homeodomain-like"/>
    <property type="match status" value="1"/>
</dbReference>
<keyword evidence="6" id="KW-0804">Transcription</keyword>
<evidence type="ECO:0000256" key="10">
    <source>
        <dbReference type="SAM" id="MobiDB-lite"/>
    </source>
</evidence>
<evidence type="ECO:0000256" key="4">
    <source>
        <dbReference type="ARBA" id="ARBA00023125"/>
    </source>
</evidence>
<keyword evidence="13" id="KW-1185">Reference proteome</keyword>
<dbReference type="PRINTS" id="PR00024">
    <property type="entry name" value="HOMEOBOX"/>
</dbReference>
<evidence type="ECO:0000313" key="13">
    <source>
        <dbReference type="Proteomes" id="UP000727407"/>
    </source>
</evidence>
<comment type="subcellular location">
    <subcellularLocation>
        <location evidence="1 8 9">Nucleus</location>
    </subcellularLocation>
</comment>
<feature type="domain" description="Homeobox" evidence="11">
    <location>
        <begin position="144"/>
        <end position="204"/>
    </location>
</feature>
<dbReference type="AlphaFoldDB" id="A0A8J4UW48"/>
<dbReference type="InterPro" id="IPR009057">
    <property type="entry name" value="Homeodomain-like_sf"/>
</dbReference>
<keyword evidence="4 8" id="KW-0238">DNA-binding</keyword>
<dbReference type="EMBL" id="QNUK01000016">
    <property type="protein sequence ID" value="KAF5908092.1"/>
    <property type="molecule type" value="Genomic_DNA"/>
</dbReference>
<dbReference type="FunFam" id="1.10.10.60:FF:000113">
    <property type="entry name" value="homeobox protein Hox-B1"/>
    <property type="match status" value="1"/>
</dbReference>
<accession>A0A8J4UW48</accession>
<feature type="region of interest" description="Disordered" evidence="10">
    <location>
        <begin position="200"/>
        <end position="250"/>
    </location>
</feature>
<evidence type="ECO:0000256" key="9">
    <source>
        <dbReference type="RuleBase" id="RU000682"/>
    </source>
</evidence>
<name>A0A8J4UW48_CLAMG</name>
<dbReference type="InterPro" id="IPR020479">
    <property type="entry name" value="HD_metazoa"/>
</dbReference>
<dbReference type="PROSITE" id="PS00032">
    <property type="entry name" value="ANTENNAPEDIA"/>
    <property type="match status" value="1"/>
</dbReference>
<feature type="DNA-binding region" description="Homeobox" evidence="8">
    <location>
        <begin position="146"/>
        <end position="205"/>
    </location>
</feature>
<dbReference type="SMART" id="SM00389">
    <property type="entry name" value="HOX"/>
    <property type="match status" value="1"/>
</dbReference>
<dbReference type="InterPro" id="IPR001356">
    <property type="entry name" value="HD"/>
</dbReference>
<reference evidence="12" key="1">
    <citation type="submission" date="2020-07" db="EMBL/GenBank/DDBJ databases">
        <title>Clarias magur genome sequencing, assembly and annotation.</title>
        <authorList>
            <person name="Kushwaha B."/>
            <person name="Kumar R."/>
            <person name="Das P."/>
            <person name="Joshi C.G."/>
            <person name="Kumar D."/>
            <person name="Nagpure N.S."/>
            <person name="Pandey M."/>
            <person name="Agarwal S."/>
            <person name="Srivastava S."/>
            <person name="Singh M."/>
            <person name="Sahoo L."/>
            <person name="Jayasankar P."/>
            <person name="Meher P.K."/>
            <person name="Koringa P.G."/>
            <person name="Iquebal M.A."/>
            <person name="Das S.P."/>
            <person name="Bit A."/>
            <person name="Patnaik S."/>
            <person name="Patel N."/>
            <person name="Shah T.M."/>
            <person name="Hinsu A."/>
            <person name="Jena J.K."/>
        </authorList>
    </citation>
    <scope>NUCLEOTIDE SEQUENCE</scope>
    <source>
        <strain evidence="12">CIFAMagur01</strain>
        <tissue evidence="12">Testis</tissue>
    </source>
</reference>
<evidence type="ECO:0000313" key="12">
    <source>
        <dbReference type="EMBL" id="KAF5908092.1"/>
    </source>
</evidence>
<protein>
    <submittedName>
        <fullName evidence="12">Homeobox protein Hox-A4a-like</fullName>
    </submittedName>
</protein>
<dbReference type="PROSITE" id="PS50071">
    <property type="entry name" value="HOMEOBOX_2"/>
    <property type="match status" value="1"/>
</dbReference>
<dbReference type="PANTHER" id="PTHR45946:SF4">
    <property type="entry name" value="HOMEOBOX PROTEIN ROUGH-RELATED"/>
    <property type="match status" value="1"/>
</dbReference>
<dbReference type="GO" id="GO:0005634">
    <property type="term" value="C:nucleus"/>
    <property type="evidence" value="ECO:0007669"/>
    <property type="project" value="UniProtKB-SubCell"/>
</dbReference>
<proteinExistence type="predicted"/>
<feature type="compositionally biased region" description="Low complexity" evidence="10">
    <location>
        <begin position="231"/>
        <end position="250"/>
    </location>
</feature>
<dbReference type="SUPFAM" id="SSF46689">
    <property type="entry name" value="Homeodomain-like"/>
    <property type="match status" value="1"/>
</dbReference>
<keyword evidence="3" id="KW-0805">Transcription regulation</keyword>
<keyword evidence="2" id="KW-0217">Developmental protein</keyword>
<evidence type="ECO:0000256" key="7">
    <source>
        <dbReference type="ARBA" id="ARBA00023242"/>
    </source>
</evidence>
<dbReference type="InterPro" id="IPR001827">
    <property type="entry name" value="Homeobox_Antennapedia_CS"/>
</dbReference>
<dbReference type="PROSITE" id="PS00027">
    <property type="entry name" value="HOMEOBOX_1"/>
    <property type="match status" value="1"/>
</dbReference>
<dbReference type="Proteomes" id="UP000727407">
    <property type="component" value="Unassembled WGS sequence"/>
</dbReference>
<organism evidence="12 13">
    <name type="scientific">Clarias magur</name>
    <name type="common">Asian catfish</name>
    <name type="synonym">Macropteronotus magur</name>
    <dbReference type="NCBI Taxonomy" id="1594786"/>
    <lineage>
        <taxon>Eukaryota</taxon>
        <taxon>Metazoa</taxon>
        <taxon>Chordata</taxon>
        <taxon>Craniata</taxon>
        <taxon>Vertebrata</taxon>
        <taxon>Euteleostomi</taxon>
        <taxon>Actinopterygii</taxon>
        <taxon>Neopterygii</taxon>
        <taxon>Teleostei</taxon>
        <taxon>Ostariophysi</taxon>
        <taxon>Siluriformes</taxon>
        <taxon>Clariidae</taxon>
        <taxon>Clarias</taxon>
    </lineage>
</organism>
<evidence type="ECO:0000256" key="5">
    <source>
        <dbReference type="ARBA" id="ARBA00023155"/>
    </source>
</evidence>
<feature type="non-terminal residue" evidence="12">
    <location>
        <position position="1"/>
    </location>
</feature>
<dbReference type="GO" id="GO:0000981">
    <property type="term" value="F:DNA-binding transcription factor activity, RNA polymerase II-specific"/>
    <property type="evidence" value="ECO:0007669"/>
    <property type="project" value="InterPro"/>
</dbReference>
<evidence type="ECO:0000256" key="1">
    <source>
        <dbReference type="ARBA" id="ARBA00004123"/>
    </source>
</evidence>
<evidence type="ECO:0000256" key="2">
    <source>
        <dbReference type="ARBA" id="ARBA00022473"/>
    </source>
</evidence>
<sequence length="250" mass="28469">MSSYLINSNYIEPSFPPCEEYEDNGYISVSSDYYERPKESGFSHHEGTTYPRPNYQNPNYDYGNVSTNDLADFNDRLHIQPRSVPQNHEPHLGMEECTTTANKDCSLATEAHSDTQKGKEPVVYPWMKKVHVNSRKVGEYGYVGQPNTVRTNFTTKQLTELEKEFHFNKYLTRARRVEIAAALQLNETQVKIWFQNRRMKQKKREKEGLLPKTELAPGDGPEKAEVSSELSFSAPSTPSPGSSATDPYSS</sequence>
<dbReference type="InterPro" id="IPR046327">
    <property type="entry name" value="HXA1/B1/D1"/>
</dbReference>
<dbReference type="GO" id="GO:0000978">
    <property type="term" value="F:RNA polymerase II cis-regulatory region sequence-specific DNA binding"/>
    <property type="evidence" value="ECO:0007669"/>
    <property type="project" value="TreeGrafter"/>
</dbReference>
<dbReference type="PANTHER" id="PTHR45946">
    <property type="entry name" value="HOMEOBOX PROTEIN ROUGH-RELATED"/>
    <property type="match status" value="1"/>
</dbReference>
<evidence type="ECO:0000256" key="8">
    <source>
        <dbReference type="PROSITE-ProRule" id="PRU00108"/>
    </source>
</evidence>
<keyword evidence="7 8" id="KW-0539">Nucleus</keyword>
<keyword evidence="5 8" id="KW-0371">Homeobox</keyword>
<gene>
    <name evidence="12" type="primary">hoxa4</name>
    <name evidence="12" type="ORF">DAT39_002220</name>
</gene>
<dbReference type="OrthoDB" id="6159439at2759"/>
<dbReference type="Pfam" id="PF00046">
    <property type="entry name" value="Homeodomain"/>
    <property type="match status" value="1"/>
</dbReference>
<evidence type="ECO:0000256" key="6">
    <source>
        <dbReference type="ARBA" id="ARBA00023163"/>
    </source>
</evidence>
<evidence type="ECO:0000259" key="11">
    <source>
        <dbReference type="PROSITE" id="PS50071"/>
    </source>
</evidence>
<comment type="caution">
    <text evidence="12">The sequence shown here is derived from an EMBL/GenBank/DDBJ whole genome shotgun (WGS) entry which is preliminary data.</text>
</comment>
<dbReference type="CDD" id="cd00086">
    <property type="entry name" value="homeodomain"/>
    <property type="match status" value="1"/>
</dbReference>
<dbReference type="InterPro" id="IPR017970">
    <property type="entry name" value="Homeobox_CS"/>
</dbReference>
<evidence type="ECO:0000256" key="3">
    <source>
        <dbReference type="ARBA" id="ARBA00023015"/>
    </source>
</evidence>